<evidence type="ECO:0000313" key="5">
    <source>
        <dbReference type="EMBL" id="MYZ65610.1"/>
    </source>
</evidence>
<sequence length="215" mass="24848">MIQITTIKPKGFYERYVKRSQAFLLSLIAIIILSPILLITYLLVRVKFGKPAIFIQKRVGKDGKVFDLYKFRTMTDQRGEDGKLLPDEQRLTSFGKKLRSTSLDELPELFNILKGDMALVGPRPLLVKYLPLYNDEQARRHEVRPGLTGYAQVNGRNAITWEDRFKLDVEYVDNVTFLNDWKIIFKTIKTVFKREGISEEGSATMDEFKGNGHRV</sequence>
<evidence type="ECO:0000313" key="6">
    <source>
        <dbReference type="Proteomes" id="UP000470980"/>
    </source>
</evidence>
<dbReference type="PANTHER" id="PTHR30576">
    <property type="entry name" value="COLANIC BIOSYNTHESIS UDP-GLUCOSE LIPID CARRIER TRANSFERASE"/>
    <property type="match status" value="1"/>
</dbReference>
<dbReference type="Pfam" id="PF02397">
    <property type="entry name" value="Bac_transf"/>
    <property type="match status" value="1"/>
</dbReference>
<dbReference type="EMBL" id="VSTR01000001">
    <property type="protein sequence ID" value="MYY72506.1"/>
    <property type="molecule type" value="Genomic_DNA"/>
</dbReference>
<keyword evidence="5" id="KW-0808">Transferase</keyword>
<dbReference type="EMBL" id="VSTU01000001">
    <property type="protein sequence ID" value="MYZ65610.1"/>
    <property type="molecule type" value="Genomic_DNA"/>
</dbReference>
<proteinExistence type="inferred from homology"/>
<evidence type="ECO:0000313" key="7">
    <source>
        <dbReference type="Proteomes" id="UP000471300"/>
    </source>
</evidence>
<keyword evidence="2" id="KW-1133">Transmembrane helix</keyword>
<comment type="similarity">
    <text evidence="1">Belongs to the bacterial sugar transferase family.</text>
</comment>
<evidence type="ECO:0000256" key="1">
    <source>
        <dbReference type="ARBA" id="ARBA00006464"/>
    </source>
</evidence>
<feature type="transmembrane region" description="Helical" evidence="2">
    <location>
        <begin position="22"/>
        <end position="44"/>
    </location>
</feature>
<evidence type="ECO:0000313" key="4">
    <source>
        <dbReference type="EMBL" id="MYY72506.1"/>
    </source>
</evidence>
<dbReference type="Proteomes" id="UP000471300">
    <property type="component" value="Unassembled WGS sequence"/>
</dbReference>
<evidence type="ECO:0000256" key="2">
    <source>
        <dbReference type="SAM" id="Phobius"/>
    </source>
</evidence>
<gene>
    <name evidence="5" type="ORF">FYL06_01315</name>
    <name evidence="4" type="ORF">FYL10_02235</name>
</gene>
<dbReference type="InterPro" id="IPR003362">
    <property type="entry name" value="Bact_transf"/>
</dbReference>
<keyword evidence="2" id="KW-0472">Membrane</keyword>
<dbReference type="AlphaFoldDB" id="A0ABD6J7X9"/>
<feature type="domain" description="Bacterial sugar transferase" evidence="3">
    <location>
        <begin position="18"/>
        <end position="193"/>
    </location>
</feature>
<organism evidence="5 7">
    <name type="scientific">Ligilactobacillus salivarius</name>
    <dbReference type="NCBI Taxonomy" id="1624"/>
    <lineage>
        <taxon>Bacteria</taxon>
        <taxon>Bacillati</taxon>
        <taxon>Bacillota</taxon>
        <taxon>Bacilli</taxon>
        <taxon>Lactobacillales</taxon>
        <taxon>Lactobacillaceae</taxon>
        <taxon>Ligilactobacillus</taxon>
    </lineage>
</organism>
<accession>A0ABD6J7X9</accession>
<protein>
    <submittedName>
        <fullName evidence="5">Sugar transferase</fullName>
    </submittedName>
</protein>
<comment type="caution">
    <text evidence="5">The sequence shown here is derived from an EMBL/GenBank/DDBJ whole genome shotgun (WGS) entry which is preliminary data.</text>
</comment>
<dbReference type="GO" id="GO:0016740">
    <property type="term" value="F:transferase activity"/>
    <property type="evidence" value="ECO:0007669"/>
    <property type="project" value="UniProtKB-KW"/>
</dbReference>
<keyword evidence="2" id="KW-0812">Transmembrane</keyword>
<dbReference type="PANTHER" id="PTHR30576:SF8">
    <property type="entry name" value="UNDECAPRENYL-PHOSPHATE GALACTOSE PHOSPHOTRANSFERASE"/>
    <property type="match status" value="1"/>
</dbReference>
<dbReference type="RefSeq" id="WP_014568467.1">
    <property type="nucleotide sequence ID" value="NZ_CP090411.1"/>
</dbReference>
<reference evidence="6 7" key="1">
    <citation type="journal article" date="2020" name="Food Funct.">
        <title>Screening of Lactobacillus salivarius strains from the feces of Chinese populations and the evaluation of their effects against intestinal inflammation in mice.</title>
        <authorList>
            <person name="Zhai Q."/>
            <person name="Shen X."/>
            <person name="Cen S."/>
            <person name="Zhang C."/>
            <person name="Tian F."/>
            <person name="Zhao J."/>
            <person name="Zhang H."/>
            <person name="Xue Y."/>
            <person name="Chen W."/>
        </authorList>
    </citation>
    <scope>NUCLEOTIDE SEQUENCE [LARGE SCALE GENOMIC DNA]</scope>
    <source>
        <strain evidence="5 7">FZJTZ28M4.scaf</strain>
        <strain evidence="4 6">FZJTZ9M6.scaf</strain>
    </source>
</reference>
<name>A0ABD6J7X9_9LACO</name>
<evidence type="ECO:0000259" key="3">
    <source>
        <dbReference type="Pfam" id="PF02397"/>
    </source>
</evidence>
<dbReference type="Proteomes" id="UP000470980">
    <property type="component" value="Unassembled WGS sequence"/>
</dbReference>